<name>A0A6M4PRC1_9ACTN</name>
<dbReference type="AlphaFoldDB" id="A0A6M4PRC1"/>
<dbReference type="Proteomes" id="UP000502641">
    <property type="component" value="Chromosome"/>
</dbReference>
<evidence type="ECO:0000313" key="2">
    <source>
        <dbReference type="Proteomes" id="UP000502641"/>
    </source>
</evidence>
<proteinExistence type="predicted"/>
<dbReference type="EMBL" id="CP053189">
    <property type="protein sequence ID" value="QJS13209.1"/>
    <property type="molecule type" value="Genomic_DNA"/>
</dbReference>
<keyword evidence="2" id="KW-1185">Reference proteome</keyword>
<dbReference type="KEGG" id="sarg:HKX69_29985"/>
<organism evidence="1 2">
    <name type="scientific">Streptomyces argyrophylli</name>
    <dbReference type="NCBI Taxonomy" id="2726118"/>
    <lineage>
        <taxon>Bacteria</taxon>
        <taxon>Bacillati</taxon>
        <taxon>Actinomycetota</taxon>
        <taxon>Actinomycetes</taxon>
        <taxon>Kitasatosporales</taxon>
        <taxon>Streptomycetaceae</taxon>
        <taxon>Streptomyces</taxon>
    </lineage>
</organism>
<evidence type="ECO:0000313" key="1">
    <source>
        <dbReference type="EMBL" id="QJS13209.1"/>
    </source>
</evidence>
<protein>
    <submittedName>
        <fullName evidence="1">Uncharacterized protein</fullName>
    </submittedName>
</protein>
<gene>
    <name evidence="1" type="ORF">HKX69_29985</name>
</gene>
<reference evidence="1 2" key="1">
    <citation type="submission" date="2020-05" db="EMBL/GenBank/DDBJ databases">
        <authorList>
            <person name="Li K."/>
        </authorList>
    </citation>
    <scope>NUCLEOTIDE SEQUENCE [LARGE SCALE GENOMIC DNA]</scope>
    <source>
        <strain evidence="2">jing01</strain>
    </source>
</reference>
<accession>A0A6M4PRC1</accession>
<dbReference type="RefSeq" id="WP_171158538.1">
    <property type="nucleotide sequence ID" value="NZ_CP053189.1"/>
</dbReference>
<sequence>MTTAETRALVDIPAELLPLIPLPPLTVLSDARARGAECVWGGEPLSTATAIDLGERDTDGSHWFPRACRPCARRAVLVARNDHPGLCEQCTDDTGRCEAGRALHALVLELRR</sequence>